<proteinExistence type="predicted"/>
<dbReference type="EMBL" id="CM039435">
    <property type="protein sequence ID" value="KAI4317529.1"/>
    <property type="molecule type" value="Genomic_DNA"/>
</dbReference>
<sequence length="1030" mass="116660">MTFLENVTSFLQSIGVQKLSAHDILKLHILPAISEEKMANVDKMLMIEYICYVMLHLRTTCSDCSIEREFIISELQCKPSVLTNYGFKCPSEVPIHFCREYGNPVNAKVLADVVSMRWHEVDINYLRHPINESLSFGLTNWREFFKEIGITDFVQIVQLDKNVADVSDAAFKQVMWDRALISPDSIARDWESQELLQLVSLLSKSGNKENCKCLLEVLDALWDSCYSDKTNGYFSSKSGGDGYPFKSTFICSLCDFQCVASTMDDELHYPKDLFYDCEEVRKILGASAPYAVPKVKSERLVSDIGFKTSVTLGDILDIFKVWRKSKTPFKASIAQMSKLYAFVWNEMGTSKQKIMEELLSGPFIFIPFSPVSRQEDIVCGMFLSPDEVYWHDSTGSVEQMKEIHLQSSSTEATHFPPNKSLCNIYPGLRGFFVDGCGVQKAPPLCSYIQILQQLSTVTLPSQAANRVFQVFVKWADGLKSALLSPDDIRYLNDCLSKLEFTVLPTVQDKWVSLHPSFGLVCWSDDKSLKKEFKHLDNLDFLYFGELNKDDKEILQTKISTVLKILGIPALSEVVTRKAICYGFADCSSKESLVNWILPYAQRYIHELHGERYAQLKQSGFDILSRLKVIVVEKLFYRNAINSCHSESKKRVECSCLLEENILYTTEESDYHALFMELSRLLFDGTPALHLANFLHMITTMAESGSPKEQIEIFILNSQRVPKLPDEESVWSLSPVSSSIEIDKLHASNLVPLTNEQIFPRRKTGVNSNWPPADWKTAPDFKFARANGFKTQAGHVSSFVEIKDDDTKSTITQPVCTDPNPVSADWTIKEEPTSSSMAMVLPETVNFEEQSCRDFESTTALGLDTGSMPEGLGEELDEPQLSWNAFSKRDQLQTGTPDAAQAMITGRLGERLAFKYFVGKIDKTAVKWVNEVNETGLPYDLVIGEKTNREFIEVKTTRSPRKDWFIISPREWQFAVDKGESYSIAHVALMGNNVARITLFKNPVKLCQLGELQLAVMMPRQQREFSVVSTQ</sequence>
<evidence type="ECO:0000313" key="2">
    <source>
        <dbReference type="Proteomes" id="UP000828941"/>
    </source>
</evidence>
<dbReference type="Proteomes" id="UP000828941">
    <property type="component" value="Chromosome 10"/>
</dbReference>
<gene>
    <name evidence="1" type="ORF">L6164_025391</name>
</gene>
<name>A0ACB9M267_BAUVA</name>
<comment type="caution">
    <text evidence="1">The sequence shown here is derived from an EMBL/GenBank/DDBJ whole genome shotgun (WGS) entry which is preliminary data.</text>
</comment>
<accession>A0ACB9M267</accession>
<evidence type="ECO:0000313" key="1">
    <source>
        <dbReference type="EMBL" id="KAI4317529.1"/>
    </source>
</evidence>
<keyword evidence="2" id="KW-1185">Reference proteome</keyword>
<organism evidence="1 2">
    <name type="scientific">Bauhinia variegata</name>
    <name type="common">Purple orchid tree</name>
    <name type="synonym">Phanera variegata</name>
    <dbReference type="NCBI Taxonomy" id="167791"/>
    <lineage>
        <taxon>Eukaryota</taxon>
        <taxon>Viridiplantae</taxon>
        <taxon>Streptophyta</taxon>
        <taxon>Embryophyta</taxon>
        <taxon>Tracheophyta</taxon>
        <taxon>Spermatophyta</taxon>
        <taxon>Magnoliopsida</taxon>
        <taxon>eudicotyledons</taxon>
        <taxon>Gunneridae</taxon>
        <taxon>Pentapetalae</taxon>
        <taxon>rosids</taxon>
        <taxon>fabids</taxon>
        <taxon>Fabales</taxon>
        <taxon>Fabaceae</taxon>
        <taxon>Cercidoideae</taxon>
        <taxon>Cercideae</taxon>
        <taxon>Bauhiniinae</taxon>
        <taxon>Bauhinia</taxon>
    </lineage>
</organism>
<protein>
    <submittedName>
        <fullName evidence="1">Uncharacterized protein</fullName>
    </submittedName>
</protein>
<reference evidence="1 2" key="1">
    <citation type="journal article" date="2022" name="DNA Res.">
        <title>Chromosomal-level genome assembly of the orchid tree Bauhinia variegata (Leguminosae; Cercidoideae) supports the allotetraploid origin hypothesis of Bauhinia.</title>
        <authorList>
            <person name="Zhong Y."/>
            <person name="Chen Y."/>
            <person name="Zheng D."/>
            <person name="Pang J."/>
            <person name="Liu Y."/>
            <person name="Luo S."/>
            <person name="Meng S."/>
            <person name="Qian L."/>
            <person name="Wei D."/>
            <person name="Dai S."/>
            <person name="Zhou R."/>
        </authorList>
    </citation>
    <scope>NUCLEOTIDE SEQUENCE [LARGE SCALE GENOMIC DNA]</scope>
    <source>
        <strain evidence="1">BV-YZ2020</strain>
    </source>
</reference>